<protein>
    <submittedName>
        <fullName evidence="1">Uncharacterized protein</fullName>
    </submittedName>
</protein>
<dbReference type="AlphaFoldDB" id="A0A0D2D1J5"/>
<dbReference type="GeneID" id="27363714"/>
<name>A0A0D2D1J5_9EURO</name>
<evidence type="ECO:0000313" key="1">
    <source>
        <dbReference type="EMBL" id="KIW36060.1"/>
    </source>
</evidence>
<gene>
    <name evidence="1" type="ORF">PV06_11640</name>
</gene>
<dbReference type="HOGENOM" id="CLU_1586491_0_0_1"/>
<dbReference type="VEuPathDB" id="FungiDB:PV06_11640"/>
<dbReference type="EMBL" id="KN847378">
    <property type="protein sequence ID" value="KIW36060.1"/>
    <property type="molecule type" value="Genomic_DNA"/>
</dbReference>
<dbReference type="OrthoDB" id="5311999at2759"/>
<keyword evidence="2" id="KW-1185">Reference proteome</keyword>
<organism evidence="1 2">
    <name type="scientific">Exophiala oligosperma</name>
    <dbReference type="NCBI Taxonomy" id="215243"/>
    <lineage>
        <taxon>Eukaryota</taxon>
        <taxon>Fungi</taxon>
        <taxon>Dikarya</taxon>
        <taxon>Ascomycota</taxon>
        <taxon>Pezizomycotina</taxon>
        <taxon>Eurotiomycetes</taxon>
        <taxon>Chaetothyriomycetidae</taxon>
        <taxon>Chaetothyriales</taxon>
        <taxon>Herpotrichiellaceae</taxon>
        <taxon>Exophiala</taxon>
    </lineage>
</organism>
<dbReference type="RefSeq" id="XP_016256276.1">
    <property type="nucleotide sequence ID" value="XM_016413350.1"/>
</dbReference>
<reference evidence="1 2" key="1">
    <citation type="submission" date="2015-01" db="EMBL/GenBank/DDBJ databases">
        <title>The Genome Sequence of Exophiala oligosperma CBS72588.</title>
        <authorList>
            <consortium name="The Broad Institute Genomics Platform"/>
            <person name="Cuomo C."/>
            <person name="de Hoog S."/>
            <person name="Gorbushina A."/>
            <person name="Stielow B."/>
            <person name="Teixiera M."/>
            <person name="Abouelleil A."/>
            <person name="Chapman S.B."/>
            <person name="Priest M."/>
            <person name="Young S.K."/>
            <person name="Wortman J."/>
            <person name="Nusbaum C."/>
            <person name="Birren B."/>
        </authorList>
    </citation>
    <scope>NUCLEOTIDE SEQUENCE [LARGE SCALE GENOMIC DNA]</scope>
    <source>
        <strain evidence="1 2">CBS 72588</strain>
    </source>
</reference>
<sequence length="168" mass="19195">MQDIREIHLCPALSRIPFTTLLGELPSLMTGHDTLKHFEPHLQSILVDDFLDCEWVGLYHRNWDSLYRFDSVQSIVKVDNNRLKVSAAIIEPLNIVSNDFAMTPFGLVVFSEGVTWLWKKDWCNDRFPVVEDLGDCGHQPDLVVSQPSLLRDMLPTSIVLLYQNKVSG</sequence>
<evidence type="ECO:0000313" key="2">
    <source>
        <dbReference type="Proteomes" id="UP000053342"/>
    </source>
</evidence>
<dbReference type="Proteomes" id="UP000053342">
    <property type="component" value="Unassembled WGS sequence"/>
</dbReference>
<accession>A0A0D2D1J5</accession>
<proteinExistence type="predicted"/>